<keyword evidence="1" id="KW-0472">Membrane</keyword>
<feature type="transmembrane region" description="Helical" evidence="1">
    <location>
        <begin position="53"/>
        <end position="84"/>
    </location>
</feature>
<evidence type="ECO:0000256" key="1">
    <source>
        <dbReference type="SAM" id="Phobius"/>
    </source>
</evidence>
<name>A0A1I6M9A6_9RHOB</name>
<keyword evidence="1" id="KW-1133">Transmembrane helix</keyword>
<dbReference type="STRING" id="1123755.SAMN05444714_1401"/>
<dbReference type="Pfam" id="PF01478">
    <property type="entry name" value="Peptidase_A24"/>
    <property type="match status" value="1"/>
</dbReference>
<keyword evidence="4" id="KW-1185">Reference proteome</keyword>
<keyword evidence="3" id="KW-0645">Protease</keyword>
<dbReference type="Proteomes" id="UP000198926">
    <property type="component" value="Unassembled WGS sequence"/>
</dbReference>
<dbReference type="EMBL" id="FOZM01000001">
    <property type="protein sequence ID" value="SFS12320.1"/>
    <property type="molecule type" value="Genomic_DNA"/>
</dbReference>
<evidence type="ECO:0000313" key="3">
    <source>
        <dbReference type="EMBL" id="SFS12320.1"/>
    </source>
</evidence>
<organism evidence="3 4">
    <name type="scientific">Yoonia litorea</name>
    <dbReference type="NCBI Taxonomy" id="1123755"/>
    <lineage>
        <taxon>Bacteria</taxon>
        <taxon>Pseudomonadati</taxon>
        <taxon>Pseudomonadota</taxon>
        <taxon>Alphaproteobacteria</taxon>
        <taxon>Rhodobacterales</taxon>
        <taxon>Paracoccaceae</taxon>
        <taxon>Yoonia</taxon>
    </lineage>
</organism>
<keyword evidence="3" id="KW-0378">Hydrolase</keyword>
<keyword evidence="1" id="KW-0812">Transmembrane</keyword>
<protein>
    <submittedName>
        <fullName evidence="3">Flp pilus assembly protein, protease CpaA</fullName>
    </submittedName>
</protein>
<feature type="transmembrane region" description="Helical" evidence="1">
    <location>
        <begin position="96"/>
        <end position="115"/>
    </location>
</feature>
<dbReference type="Gene3D" id="1.20.120.1220">
    <property type="match status" value="1"/>
</dbReference>
<gene>
    <name evidence="3" type="ORF">SAMN05444714_1401</name>
</gene>
<reference evidence="3 4" key="1">
    <citation type="submission" date="2016-10" db="EMBL/GenBank/DDBJ databases">
        <authorList>
            <person name="de Groot N.N."/>
        </authorList>
    </citation>
    <scope>NUCLEOTIDE SEQUENCE [LARGE SCALE GENOMIC DNA]</scope>
    <source>
        <strain evidence="3 4">DSM 29433</strain>
    </source>
</reference>
<feature type="transmembrane region" description="Helical" evidence="1">
    <location>
        <begin position="6"/>
        <end position="23"/>
    </location>
</feature>
<dbReference type="InterPro" id="IPR000045">
    <property type="entry name" value="Prepilin_IV_endopep_pep"/>
</dbReference>
<dbReference type="GO" id="GO:0006508">
    <property type="term" value="P:proteolysis"/>
    <property type="evidence" value="ECO:0007669"/>
    <property type="project" value="UniProtKB-KW"/>
</dbReference>
<dbReference type="AlphaFoldDB" id="A0A1I6M9A6"/>
<evidence type="ECO:0000259" key="2">
    <source>
        <dbReference type="Pfam" id="PF01478"/>
    </source>
</evidence>
<feature type="domain" description="Prepilin type IV endopeptidase peptidase" evidence="2">
    <location>
        <begin position="10"/>
        <end position="113"/>
    </location>
</feature>
<proteinExistence type="predicted"/>
<feature type="transmembrane region" description="Helical" evidence="1">
    <location>
        <begin position="30"/>
        <end position="47"/>
    </location>
</feature>
<evidence type="ECO:0000313" key="4">
    <source>
        <dbReference type="Proteomes" id="UP000198926"/>
    </source>
</evidence>
<feature type="transmembrane region" description="Helical" evidence="1">
    <location>
        <begin position="135"/>
        <end position="152"/>
    </location>
</feature>
<accession>A0A1I6M9A6</accession>
<dbReference type="GO" id="GO:0016020">
    <property type="term" value="C:membrane"/>
    <property type="evidence" value="ECO:0007669"/>
    <property type="project" value="InterPro"/>
</dbReference>
<dbReference type="GO" id="GO:0004190">
    <property type="term" value="F:aspartic-type endopeptidase activity"/>
    <property type="evidence" value="ECO:0007669"/>
    <property type="project" value="InterPro"/>
</dbReference>
<sequence length="153" mass="16410">MMAPELVNYAMAAVLIAAMLIELRTGRIPNWIAATPLLLFVVLAFITPDRTALYWQIGLAVAVFVGGLALFAVGGMGAGAVKLLGGTVLFVPLSKAFFTFLAFLAYFFICAFVVIQIRKLAGSEDSKWHVMAKQVIPLSLPIGLAGLTALFYL</sequence>